<dbReference type="VEuPathDB" id="FungiDB:PV09_02870"/>
<dbReference type="AlphaFoldDB" id="A0A0D1XUJ8"/>
<evidence type="ECO:0000256" key="2">
    <source>
        <dbReference type="ARBA" id="ARBA00012837"/>
    </source>
</evidence>
<gene>
    <name evidence="12" type="ORF">PV09_02870</name>
</gene>
<evidence type="ECO:0000256" key="7">
    <source>
        <dbReference type="ARBA" id="ARBA00023146"/>
    </source>
</evidence>
<dbReference type="SMART" id="SM00836">
    <property type="entry name" value="DALR_1"/>
    <property type="match status" value="1"/>
</dbReference>
<keyword evidence="4 9" id="KW-0547">Nucleotide-binding</keyword>
<dbReference type="GO" id="GO:0004814">
    <property type="term" value="F:arginine-tRNA ligase activity"/>
    <property type="evidence" value="ECO:0007669"/>
    <property type="project" value="UniProtKB-EC"/>
</dbReference>
<dbReference type="Proteomes" id="UP000053259">
    <property type="component" value="Unassembled WGS sequence"/>
</dbReference>
<dbReference type="PANTHER" id="PTHR11956">
    <property type="entry name" value="ARGINYL-TRNA SYNTHETASE"/>
    <property type="match status" value="1"/>
</dbReference>
<dbReference type="RefSeq" id="XP_016216290.1">
    <property type="nucleotide sequence ID" value="XM_016355984.1"/>
</dbReference>
<dbReference type="Gene3D" id="1.10.730.10">
    <property type="entry name" value="Isoleucyl-tRNA Synthetase, Domain 1"/>
    <property type="match status" value="1"/>
</dbReference>
<dbReference type="EMBL" id="KN847535">
    <property type="protein sequence ID" value="KIW06421.1"/>
    <property type="molecule type" value="Genomic_DNA"/>
</dbReference>
<dbReference type="OrthoDB" id="68056at2759"/>
<dbReference type="InterPro" id="IPR009080">
    <property type="entry name" value="tRNAsynth_Ia_anticodon-bd"/>
</dbReference>
<dbReference type="InterPro" id="IPR008909">
    <property type="entry name" value="DALR_anticod-bd"/>
</dbReference>
<keyword evidence="6 9" id="KW-0648">Protein biosynthesis</keyword>
<dbReference type="PANTHER" id="PTHR11956:SF11">
    <property type="entry name" value="ARGININE--TRNA LIGASE, MITOCHONDRIAL-RELATED"/>
    <property type="match status" value="1"/>
</dbReference>
<keyword evidence="5 9" id="KW-0067">ATP-binding</keyword>
<evidence type="ECO:0000256" key="8">
    <source>
        <dbReference type="ARBA" id="ARBA00049339"/>
    </source>
</evidence>
<dbReference type="HOGENOM" id="CLU_006406_6_0_1"/>
<dbReference type="SUPFAM" id="SSF52374">
    <property type="entry name" value="Nucleotidylyl transferase"/>
    <property type="match status" value="1"/>
</dbReference>
<comment type="similarity">
    <text evidence="1 9">Belongs to the class-I aminoacyl-tRNA synthetase family.</text>
</comment>
<accession>A0A0D1XUJ8</accession>
<dbReference type="STRING" id="253628.A0A0D1XUJ8"/>
<keyword evidence="13" id="KW-1185">Reference proteome</keyword>
<reference evidence="12 13" key="1">
    <citation type="submission" date="2015-01" db="EMBL/GenBank/DDBJ databases">
        <title>The Genome Sequence of Ochroconis gallopava CBS43764.</title>
        <authorList>
            <consortium name="The Broad Institute Genomics Platform"/>
            <person name="Cuomo C."/>
            <person name="de Hoog S."/>
            <person name="Gorbushina A."/>
            <person name="Stielow B."/>
            <person name="Teixiera M."/>
            <person name="Abouelleil A."/>
            <person name="Chapman S.B."/>
            <person name="Priest M."/>
            <person name="Young S.K."/>
            <person name="Wortman J."/>
            <person name="Nusbaum C."/>
            <person name="Birren B."/>
        </authorList>
    </citation>
    <scope>NUCLEOTIDE SEQUENCE [LARGE SCALE GENOMIC DNA]</scope>
    <source>
        <strain evidence="12 13">CBS 43764</strain>
    </source>
</reference>
<dbReference type="Gene3D" id="3.40.50.620">
    <property type="entry name" value="HUPs"/>
    <property type="match status" value="1"/>
</dbReference>
<dbReference type="Gene3D" id="3.30.1360.70">
    <property type="entry name" value="Arginyl tRNA synthetase N-terminal domain"/>
    <property type="match status" value="1"/>
</dbReference>
<feature type="domain" description="DALR anticodon binding" evidence="11">
    <location>
        <begin position="545"/>
        <end position="648"/>
    </location>
</feature>
<evidence type="ECO:0000256" key="4">
    <source>
        <dbReference type="ARBA" id="ARBA00022741"/>
    </source>
</evidence>
<name>A0A0D1XUJ8_9PEZI</name>
<comment type="catalytic activity">
    <reaction evidence="8">
        <text>tRNA(Arg) + L-arginine + ATP = L-arginyl-tRNA(Arg) + AMP + diphosphate</text>
        <dbReference type="Rhea" id="RHEA:20301"/>
        <dbReference type="Rhea" id="RHEA-COMP:9658"/>
        <dbReference type="Rhea" id="RHEA-COMP:9673"/>
        <dbReference type="ChEBI" id="CHEBI:30616"/>
        <dbReference type="ChEBI" id="CHEBI:32682"/>
        <dbReference type="ChEBI" id="CHEBI:33019"/>
        <dbReference type="ChEBI" id="CHEBI:78442"/>
        <dbReference type="ChEBI" id="CHEBI:78513"/>
        <dbReference type="ChEBI" id="CHEBI:456215"/>
        <dbReference type="EC" id="6.1.1.19"/>
    </reaction>
</comment>
<sequence>MTTLTIDGLQALLSDLGVETPIPEFPDSIPLRKPLDIARAYLAGALKRLAPDHANNVSKAIAEASNINYGDLIIIVPKIDHDCEAELYALDLMSKFPTTPLFVLPVPEGMQLRLFLNTDTLQNWLLPYIIDRGCNYGVDGTTSPTGQSPLDAKQKKVVIEFSSPNIASEFQGKHLRSTLLGAQISNLYRAFGWDVTTINYLGDWGKPIGLLGAGFARFGSQSLLETDPIAHLRDVYQKTYEMFRPEELESRRARDEHGVDAASEVESRGLYAERNAFFKKMEDGDEEALEFAKRFREVSIQDYSQLYARMHVSFDEYSGESQVSKETMAEVIQIMKDKNLTVEKGGALTIDLKEHGASGIAIIRTREGSSTYLLRDLAAVLERYRRYSFDKMVYVVAADNKAHFAKVFQILHLMGLDDLADKLHHVSFSDKSHIPKSGDHEQTLASVLDQCEETIQKAISEDPQKLSQLRSVSAANLCTSAMFAHVSSVKSATELTFDVEKLASFESSNALELLSWFSSLSSIKYLDHEVSAGPIDASEASKEEAQQSTMVNNSSVRTLEEAERTKDEERAALLRLLSHYPEVVDTAFKAKTPEPSAIMAFLMSVTTRLSGCIEDRTKVVAQNKMQKELFKATEVVLENGLKLLGIIAG</sequence>
<evidence type="ECO:0000256" key="5">
    <source>
        <dbReference type="ARBA" id="ARBA00022840"/>
    </source>
</evidence>
<dbReference type="InterPro" id="IPR035684">
    <property type="entry name" value="ArgRS_core"/>
</dbReference>
<feature type="region of interest" description="Disordered" evidence="10">
    <location>
        <begin position="536"/>
        <end position="564"/>
    </location>
</feature>
<dbReference type="SUPFAM" id="SSF55190">
    <property type="entry name" value="Arginyl-tRNA synthetase (ArgRS), N-terminal 'additional' domain"/>
    <property type="match status" value="1"/>
</dbReference>
<dbReference type="GO" id="GO:0005524">
    <property type="term" value="F:ATP binding"/>
    <property type="evidence" value="ECO:0007669"/>
    <property type="project" value="UniProtKB-KW"/>
</dbReference>
<evidence type="ECO:0000256" key="10">
    <source>
        <dbReference type="SAM" id="MobiDB-lite"/>
    </source>
</evidence>
<dbReference type="InterPro" id="IPR036695">
    <property type="entry name" value="Arg-tRNA-synth_N_sf"/>
</dbReference>
<dbReference type="InterPro" id="IPR014729">
    <property type="entry name" value="Rossmann-like_a/b/a_fold"/>
</dbReference>
<dbReference type="SUPFAM" id="SSF47323">
    <property type="entry name" value="Anticodon-binding domain of a subclass of class I aminoacyl-tRNA synthetases"/>
    <property type="match status" value="1"/>
</dbReference>
<dbReference type="InterPro" id="IPR001278">
    <property type="entry name" value="Arg-tRNA-ligase"/>
</dbReference>
<keyword evidence="3 9" id="KW-0436">Ligase</keyword>
<organism evidence="12 13">
    <name type="scientific">Verruconis gallopava</name>
    <dbReference type="NCBI Taxonomy" id="253628"/>
    <lineage>
        <taxon>Eukaryota</taxon>
        <taxon>Fungi</taxon>
        <taxon>Dikarya</taxon>
        <taxon>Ascomycota</taxon>
        <taxon>Pezizomycotina</taxon>
        <taxon>Dothideomycetes</taxon>
        <taxon>Pleosporomycetidae</taxon>
        <taxon>Venturiales</taxon>
        <taxon>Sympoventuriaceae</taxon>
        <taxon>Verruconis</taxon>
    </lineage>
</organism>
<dbReference type="GO" id="GO:0006420">
    <property type="term" value="P:arginyl-tRNA aminoacylation"/>
    <property type="evidence" value="ECO:0007669"/>
    <property type="project" value="InterPro"/>
</dbReference>
<dbReference type="EC" id="6.1.1.19" evidence="2"/>
<dbReference type="GO" id="GO:0005739">
    <property type="term" value="C:mitochondrion"/>
    <property type="evidence" value="ECO:0007669"/>
    <property type="project" value="TreeGrafter"/>
</dbReference>
<dbReference type="Pfam" id="PF05746">
    <property type="entry name" value="DALR_1"/>
    <property type="match status" value="1"/>
</dbReference>
<feature type="compositionally biased region" description="Polar residues" evidence="10">
    <location>
        <begin position="546"/>
        <end position="557"/>
    </location>
</feature>
<evidence type="ECO:0000313" key="13">
    <source>
        <dbReference type="Proteomes" id="UP000053259"/>
    </source>
</evidence>
<protein>
    <recommendedName>
        <fullName evidence="2">arginine--tRNA ligase</fullName>
        <ecNumber evidence="2">6.1.1.19</ecNumber>
    </recommendedName>
</protein>
<evidence type="ECO:0000259" key="11">
    <source>
        <dbReference type="SMART" id="SM00836"/>
    </source>
</evidence>
<evidence type="ECO:0000256" key="1">
    <source>
        <dbReference type="ARBA" id="ARBA00005594"/>
    </source>
</evidence>
<evidence type="ECO:0000256" key="3">
    <source>
        <dbReference type="ARBA" id="ARBA00022598"/>
    </source>
</evidence>
<dbReference type="GeneID" id="27310843"/>
<dbReference type="GO" id="GO:0032543">
    <property type="term" value="P:mitochondrial translation"/>
    <property type="evidence" value="ECO:0007669"/>
    <property type="project" value="TreeGrafter"/>
</dbReference>
<evidence type="ECO:0000256" key="6">
    <source>
        <dbReference type="ARBA" id="ARBA00022917"/>
    </source>
</evidence>
<dbReference type="Pfam" id="PF00750">
    <property type="entry name" value="tRNA-synt_1d"/>
    <property type="match status" value="1"/>
</dbReference>
<proteinExistence type="inferred from homology"/>
<dbReference type="PRINTS" id="PR01038">
    <property type="entry name" value="TRNASYNTHARG"/>
</dbReference>
<dbReference type="InParanoid" id="A0A0D1XUJ8"/>
<evidence type="ECO:0000256" key="9">
    <source>
        <dbReference type="RuleBase" id="RU363038"/>
    </source>
</evidence>
<keyword evidence="7 9" id="KW-0030">Aminoacyl-tRNA synthetase</keyword>
<evidence type="ECO:0000313" key="12">
    <source>
        <dbReference type="EMBL" id="KIW06421.1"/>
    </source>
</evidence>